<dbReference type="GO" id="GO:0031209">
    <property type="term" value="C:SCAR complex"/>
    <property type="evidence" value="ECO:0000318"/>
    <property type="project" value="GO_Central"/>
</dbReference>
<dbReference type="GO" id="GO:0031267">
    <property type="term" value="F:small GTPase binding"/>
    <property type="evidence" value="ECO:0007669"/>
    <property type="project" value="InterPro"/>
</dbReference>
<dbReference type="GO" id="GO:0030833">
    <property type="term" value="P:regulation of actin filament polymerization"/>
    <property type="evidence" value="ECO:0007669"/>
    <property type="project" value="InterPro"/>
</dbReference>
<dbReference type="AlphaFoldDB" id="F4NU01"/>
<dbReference type="HOGENOM" id="CLU_002688_2_1_1"/>
<protein>
    <recommendedName>
        <fullName evidence="1">CYRIA/CYRIB Rac1 binding domain-containing protein</fullName>
    </recommendedName>
</protein>
<dbReference type="PIRSF" id="PIRSF008153">
    <property type="entry name" value="FMR1_interacting"/>
    <property type="match status" value="1"/>
</dbReference>
<dbReference type="OMA" id="DQPNRVE"/>
<dbReference type="EMBL" id="GL882879">
    <property type="protein sequence ID" value="EGF83143.1"/>
    <property type="molecule type" value="Genomic_DNA"/>
</dbReference>
<evidence type="ECO:0000259" key="1">
    <source>
        <dbReference type="Pfam" id="PF07159"/>
    </source>
</evidence>
<dbReference type="InParanoid" id="F4NU01"/>
<proteinExistence type="predicted"/>
<dbReference type="GO" id="GO:0000340">
    <property type="term" value="F:RNA 7-methylguanosine cap binding"/>
    <property type="evidence" value="ECO:0000318"/>
    <property type="project" value="GO_Central"/>
</dbReference>
<dbReference type="Pfam" id="PF05994">
    <property type="entry name" value="FragX_IP"/>
    <property type="match status" value="1"/>
</dbReference>
<dbReference type="GO" id="GO:0000902">
    <property type="term" value="P:cell morphogenesis"/>
    <property type="evidence" value="ECO:0000318"/>
    <property type="project" value="GO_Central"/>
</dbReference>
<dbReference type="RefSeq" id="XP_006675724.1">
    <property type="nucleotide sequence ID" value="XM_006675661.1"/>
</dbReference>
<reference evidence="2 3" key="1">
    <citation type="submission" date="2009-12" db="EMBL/GenBank/DDBJ databases">
        <title>The draft genome of Batrachochytrium dendrobatidis.</title>
        <authorList>
            <consortium name="US DOE Joint Genome Institute (JGI-PGF)"/>
            <person name="Kuo A."/>
            <person name="Salamov A."/>
            <person name="Schmutz J."/>
            <person name="Lucas S."/>
            <person name="Pitluck S."/>
            <person name="Rosenblum E."/>
            <person name="Stajich J."/>
            <person name="Eisen M."/>
            <person name="Grigoriev I.V."/>
        </authorList>
    </citation>
    <scope>NUCLEOTIDE SEQUENCE [LARGE SCALE GENOMIC DNA]</scope>
    <source>
        <strain evidence="3">JAM81 / FGSC 10211</strain>
    </source>
</reference>
<dbReference type="InterPro" id="IPR008081">
    <property type="entry name" value="Cytoplasmic_FMR1-int"/>
</dbReference>
<dbReference type="GeneID" id="18240296"/>
<name>F4NU01_BATDJ</name>
<organism evidence="2 3">
    <name type="scientific">Batrachochytrium dendrobatidis (strain JAM81 / FGSC 10211)</name>
    <name type="common">Frog chytrid fungus</name>
    <dbReference type="NCBI Taxonomy" id="684364"/>
    <lineage>
        <taxon>Eukaryota</taxon>
        <taxon>Fungi</taxon>
        <taxon>Fungi incertae sedis</taxon>
        <taxon>Chytridiomycota</taxon>
        <taxon>Chytridiomycota incertae sedis</taxon>
        <taxon>Chytridiomycetes</taxon>
        <taxon>Rhizophydiales</taxon>
        <taxon>Rhizophydiales incertae sedis</taxon>
        <taxon>Batrachochytrium</taxon>
    </lineage>
</organism>
<feature type="domain" description="CYRIA/CYRIB Rac1 binding" evidence="1">
    <location>
        <begin position="67"/>
        <end position="308"/>
    </location>
</feature>
<gene>
    <name evidence="2" type="ORF">BATDEDRAFT_34013</name>
</gene>
<dbReference type="Proteomes" id="UP000007241">
    <property type="component" value="Unassembled WGS sequence"/>
</dbReference>
<keyword evidence="3" id="KW-1185">Reference proteome</keyword>
<evidence type="ECO:0000313" key="2">
    <source>
        <dbReference type="EMBL" id="EGF83143.1"/>
    </source>
</evidence>
<dbReference type="InterPro" id="IPR009828">
    <property type="entry name" value="CYRIA/CYRIB_Rac1-bd"/>
</dbReference>
<evidence type="ECO:0000313" key="3">
    <source>
        <dbReference type="Proteomes" id="UP000007241"/>
    </source>
</evidence>
<sequence length="1231" mass="140604">MQQATLSLANLTTLSTPRDMPDASAPYMPLLIQGLSNINFADASFFDIDQYFEAKSGEKAAVSKYFQKEAQLISKMHDVLKEGWQLIYTLYSFRSCGRAIPPVQAHNQDSKEYLYRCTYEILRPEIGRMIQLMSFRDKFIIVFTEALASIIPDIRDREFFPSEAYLLMVAHVLDMVVSLDSMKNMKGSMNNDLSMYKRAISNFPKEQSESELMLLPKLAFFVAQQDQFATDVKKALATMSNTYEDIFHDMINICVDHVDSQHYLTPLTKHVYLRAMAFAVSLLDGDTDDRDFTKRKRFKIDKLGKLFKATPYVTLFGDIVTSLPSIYAKAPHLTNAKWESPEADEAGNIALFKAYRLSTGLQENRNQYKEILARAKVALVNAQLCKQHKAGHISADLAKSVYNATLAGLKMMSMFTIKINEQTAYKLLHPASRATNLDIPEDATSYELAVRYSYNSEDKRSLIEYIAMIKNMAGFFNSNICLIQECVDKTVFLEFQAFMRTNISQYYNSALKKKKPVATLLKYIRDSGIDGDVNGETPVKSGSNMDTETLRSDPISPSQLHFVRTIMDFIFNEKSKGMKGSIIKEKTFKDAQVNEMQKFFDESFYYLPMTNLSETIRECSDLSTLWFKEFYLELSRQVQFPISTSLPWILTEFILESSHADTIQYMFYPLDLYNDAAYRTLYHLKSRVIFDEIEAEVNLCFDQFMFKLGQRIFLHYKKLASMTLLPSDLKVEIDSNYRPEALFSNSYVYIMQQSNLELLGRSINVSKALSQSFSQYLRQSIDVAITRFESSDLLYISELDSLIKCARLTHELISKHIELERFEDIMAECDDSLSLSASNGRIMSHVIHELVNDFIPNFCYNSVTQRFMRSPVFYTQPIQRSHFPKTRPMYLFGSKALAAAYTAQHVIFKEFFGEPHFKCLLNLLTFTQIGFVASEITHHVELLIQHTMNPYIDAIYTRSPMQVRSPSVSASLAETFEYYNREYKPLIAYGDLKSEVLQAFREIGNATVTIKSINDHISVYNSLAKVSMQEFVAAENGQKAYIDLLCDLETKLPFENMMFPLTPWCKGVLELTQTTSHSVEHLKRFVSQARSTLLQVSGNWEVGADHLLVNPKAFVHIWSGLEFVLCIPTLAGNDRVVRELFGDGLLWAGCLFLHILNQDVLYSGVSINTQLLSMAQSELGAGWPFGTLQQQGSNKPLDQINALDPDLKRYLEAAYFFSNVNETAFAILKAL</sequence>
<dbReference type="GO" id="GO:0006417">
    <property type="term" value="P:regulation of translation"/>
    <property type="evidence" value="ECO:0000318"/>
    <property type="project" value="GO_Central"/>
</dbReference>
<dbReference type="STRING" id="684364.F4NU01"/>
<dbReference type="OrthoDB" id="10265867at2759"/>
<dbReference type="PANTHER" id="PTHR12195">
    <property type="entry name" value="CYTOPLASMIC FMR1-INTERACTING PROTEIN-RELATED"/>
    <property type="match status" value="1"/>
</dbReference>
<accession>F4NU01</accession>
<dbReference type="PRINTS" id="PR01698">
    <property type="entry name" value="CYTOFMRPINTP"/>
</dbReference>
<dbReference type="Pfam" id="PF07159">
    <property type="entry name" value="CYRIA-B_Rac1-bd"/>
    <property type="match status" value="1"/>
</dbReference>